<keyword evidence="7" id="KW-0288">FMN</keyword>
<evidence type="ECO:0000256" key="9">
    <source>
        <dbReference type="ARBA" id="ARBA00022737"/>
    </source>
</evidence>
<dbReference type="Proteomes" id="UP000033202">
    <property type="component" value="Unassembled WGS sequence"/>
</dbReference>
<name>A0A0E9MLR1_9SPHN</name>
<dbReference type="PROSITE" id="PS50046">
    <property type="entry name" value="PHYTOCHROME_2"/>
    <property type="match status" value="1"/>
</dbReference>
<dbReference type="PROSITE" id="PS50113">
    <property type="entry name" value="PAC"/>
    <property type="match status" value="3"/>
</dbReference>
<dbReference type="GO" id="GO:0009881">
    <property type="term" value="F:photoreceptor activity"/>
    <property type="evidence" value="ECO:0007669"/>
    <property type="project" value="UniProtKB-KW"/>
</dbReference>
<evidence type="ECO:0000256" key="1">
    <source>
        <dbReference type="ARBA" id="ARBA00000085"/>
    </source>
</evidence>
<dbReference type="EC" id="2.7.13.3" evidence="2"/>
<dbReference type="InterPro" id="IPR011102">
    <property type="entry name" value="Sig_transdc_His_kinase_HWE"/>
</dbReference>
<dbReference type="InterPro" id="IPR003018">
    <property type="entry name" value="GAF"/>
</dbReference>
<evidence type="ECO:0000256" key="8">
    <source>
        <dbReference type="ARBA" id="ARBA00022679"/>
    </source>
</evidence>
<dbReference type="SUPFAM" id="SSF55785">
    <property type="entry name" value="PYP-like sensor domain (PAS domain)"/>
    <property type="match status" value="3"/>
</dbReference>
<keyword evidence="12" id="KW-0067">ATP-binding</keyword>
<feature type="domain" description="PAS" evidence="17">
    <location>
        <begin position="322"/>
        <end position="378"/>
    </location>
</feature>
<dbReference type="GO" id="GO:0006355">
    <property type="term" value="P:regulation of DNA-templated transcription"/>
    <property type="evidence" value="ECO:0007669"/>
    <property type="project" value="InterPro"/>
</dbReference>
<dbReference type="CDD" id="cd00130">
    <property type="entry name" value="PAS"/>
    <property type="match status" value="2"/>
</dbReference>
<evidence type="ECO:0000256" key="4">
    <source>
        <dbReference type="ARBA" id="ARBA00022553"/>
    </source>
</evidence>
<dbReference type="Gene3D" id="3.30.565.10">
    <property type="entry name" value="Histidine kinase-like ATPase, C-terminal domain"/>
    <property type="match status" value="1"/>
</dbReference>
<keyword evidence="4" id="KW-0597">Phosphoprotein</keyword>
<evidence type="ECO:0000313" key="19">
    <source>
        <dbReference type="EMBL" id="GAO38428.1"/>
    </source>
</evidence>
<feature type="domain" description="Phytochrome chromophore attachment site" evidence="16">
    <location>
        <begin position="161"/>
        <end position="305"/>
    </location>
</feature>
<keyword evidence="6" id="KW-0285">Flavoprotein</keyword>
<dbReference type="InterPro" id="IPR016132">
    <property type="entry name" value="Phyto_chromo_attachment"/>
</dbReference>
<dbReference type="PANTHER" id="PTHR41523">
    <property type="entry name" value="TWO-COMPONENT SYSTEM SENSOR PROTEIN"/>
    <property type="match status" value="1"/>
</dbReference>
<proteinExistence type="predicted"/>
<dbReference type="SMART" id="SM00086">
    <property type="entry name" value="PAC"/>
    <property type="match status" value="3"/>
</dbReference>
<comment type="caution">
    <text evidence="19">The sequence shown here is derived from an EMBL/GenBank/DDBJ whole genome shotgun (WGS) entry which is preliminary data.</text>
</comment>
<dbReference type="Pfam" id="PF01590">
    <property type="entry name" value="GAF"/>
    <property type="match status" value="1"/>
</dbReference>
<dbReference type="InterPro" id="IPR013767">
    <property type="entry name" value="PAS_fold"/>
</dbReference>
<evidence type="ECO:0000256" key="15">
    <source>
        <dbReference type="ARBA" id="ARBA00023170"/>
    </source>
</evidence>
<keyword evidence="11" id="KW-0418">Kinase</keyword>
<evidence type="ECO:0000256" key="14">
    <source>
        <dbReference type="ARBA" id="ARBA00023026"/>
    </source>
</evidence>
<dbReference type="PROSITE" id="PS50112">
    <property type="entry name" value="PAS"/>
    <property type="match status" value="1"/>
</dbReference>
<dbReference type="EMBL" id="BBWU01000015">
    <property type="protein sequence ID" value="GAO38428.1"/>
    <property type="molecule type" value="Genomic_DNA"/>
</dbReference>
<dbReference type="Pfam" id="PF07536">
    <property type="entry name" value="HWE_HK"/>
    <property type="match status" value="1"/>
</dbReference>
<organism evidence="19 20">
    <name type="scientific">Sphingomonas changbaiensis NBRC 104936</name>
    <dbReference type="NCBI Taxonomy" id="1219043"/>
    <lineage>
        <taxon>Bacteria</taxon>
        <taxon>Pseudomonadati</taxon>
        <taxon>Pseudomonadota</taxon>
        <taxon>Alphaproteobacteria</taxon>
        <taxon>Sphingomonadales</taxon>
        <taxon>Sphingomonadaceae</taxon>
        <taxon>Sphingomonas</taxon>
    </lineage>
</organism>
<dbReference type="InterPro" id="IPR036890">
    <property type="entry name" value="HATPase_C_sf"/>
</dbReference>
<dbReference type="Pfam" id="PF08447">
    <property type="entry name" value="PAS_3"/>
    <property type="match status" value="1"/>
</dbReference>
<evidence type="ECO:0000259" key="18">
    <source>
        <dbReference type="PROSITE" id="PS50113"/>
    </source>
</evidence>
<feature type="domain" description="PAC" evidence="18">
    <location>
        <begin position="522"/>
        <end position="575"/>
    </location>
</feature>
<keyword evidence="8" id="KW-0808">Transferase</keyword>
<evidence type="ECO:0000256" key="11">
    <source>
        <dbReference type="ARBA" id="ARBA00022777"/>
    </source>
</evidence>
<keyword evidence="13" id="KW-0157">Chromophore</keyword>
<dbReference type="SMART" id="SM00065">
    <property type="entry name" value="GAF"/>
    <property type="match status" value="1"/>
</dbReference>
<protein>
    <recommendedName>
        <fullName evidence="2">histidine kinase</fullName>
        <ecNumber evidence="2">2.7.13.3</ecNumber>
    </recommendedName>
</protein>
<dbReference type="PANTHER" id="PTHR41523:SF8">
    <property type="entry name" value="ETHYLENE RESPONSE SENSOR PROTEIN"/>
    <property type="match status" value="1"/>
</dbReference>
<keyword evidence="10" id="KW-0547">Nucleotide-binding</keyword>
<evidence type="ECO:0000256" key="3">
    <source>
        <dbReference type="ARBA" id="ARBA00022543"/>
    </source>
</evidence>
<keyword evidence="3" id="KW-0600">Photoreceptor protein</keyword>
<sequence length="782" mass="87656">MAERIRTFDWATTPLGPIEEWPQSLRTSVNLLLDSAKPAYIGWGPELIALYNDPYRPVLGDRNADALGQPSALLFADIWEELEPLLAETLRGTPHHFVERKLRLDGKYPETSGWFNIDWTPLRDEAGDVAGFFGTIAQATDAVLARERLRESEERQAFLLKLTDALRPLSDPIRIETVATRLLGAHLHATRAFYVDLDPSGDGISPVVGFETGAVPLPRGLRLSEFGPRLLETYRSGRTMVVRDAESEPEFELQRDRYRAIGTRAAVGVPLVRSGRLVAVLAVHQAEPRDWTENELKLIGAVADRTWTWLERSRSDAAMRDSEERYRLIVENARDYAIFTTDPAGGITDWHDGAESVFGYAAAEAIGRNAAMLFTPEDIAAGEVEKELAVARTQGSAPNVRWHVRKDGGRVFIEGRTIALRADSGTLRGYLKIGQDVTERRYFEQALAESEERLHSLVVGIPQLVWRAGAPAKWTWASRQWSEFTGQSEEGSRGLGWLDKVHPADRQSALDSWAKAVEHDGFEADYRIHQAATDRYSWFQTRATPVRNAEGEIIEWLGTSTDVDELRTLQKRQQLLLAELQHRVRNILAMTRSVARRTLETANDVNDYASHLEGRLSAMARTQAVLTRNPGQGVDLEELVLDELEAQAARADQYRCRGPEIALSPKAAEVLTLSIHELATNATKYGAFATPKGRVDVHWKDEERDDARWLCLVWSEHGLDLGSFPVRPGFGTELITRRVPYELQGEGEIEMRPQGVRAVIRFPLAESRSILQTDADVKEAAR</sequence>
<dbReference type="InterPro" id="IPR000700">
    <property type="entry name" value="PAS-assoc_C"/>
</dbReference>
<feature type="domain" description="PAC" evidence="18">
    <location>
        <begin position="98"/>
        <end position="151"/>
    </location>
</feature>
<gene>
    <name evidence="19" type="ORF">SCH01S_15_00530</name>
</gene>
<dbReference type="Gene3D" id="3.30.450.40">
    <property type="match status" value="1"/>
</dbReference>
<accession>A0A0E9MLR1</accession>
<evidence type="ECO:0000256" key="6">
    <source>
        <dbReference type="ARBA" id="ARBA00022630"/>
    </source>
</evidence>
<dbReference type="SUPFAM" id="SSF55781">
    <property type="entry name" value="GAF domain-like"/>
    <property type="match status" value="1"/>
</dbReference>
<evidence type="ECO:0000256" key="5">
    <source>
        <dbReference type="ARBA" id="ARBA00022606"/>
    </source>
</evidence>
<keyword evidence="5" id="KW-0716">Sensory transduction</keyword>
<dbReference type="SMART" id="SM00911">
    <property type="entry name" value="HWE_HK"/>
    <property type="match status" value="1"/>
</dbReference>
<evidence type="ECO:0000259" key="17">
    <source>
        <dbReference type="PROSITE" id="PS50112"/>
    </source>
</evidence>
<evidence type="ECO:0000256" key="10">
    <source>
        <dbReference type="ARBA" id="ARBA00022741"/>
    </source>
</evidence>
<evidence type="ECO:0000256" key="7">
    <source>
        <dbReference type="ARBA" id="ARBA00022643"/>
    </source>
</evidence>
<keyword evidence="9" id="KW-0677">Repeat</keyword>
<dbReference type="Gene3D" id="3.30.450.20">
    <property type="entry name" value="PAS domain"/>
    <property type="match status" value="3"/>
</dbReference>
<evidence type="ECO:0000313" key="20">
    <source>
        <dbReference type="Proteomes" id="UP000033202"/>
    </source>
</evidence>
<comment type="catalytic activity">
    <reaction evidence="1">
        <text>ATP + protein L-histidine = ADP + protein N-phospho-L-histidine.</text>
        <dbReference type="EC" id="2.7.13.3"/>
    </reaction>
</comment>
<dbReference type="NCBIfam" id="TIGR00229">
    <property type="entry name" value="sensory_box"/>
    <property type="match status" value="2"/>
</dbReference>
<dbReference type="InterPro" id="IPR035965">
    <property type="entry name" value="PAS-like_dom_sf"/>
</dbReference>
<keyword evidence="15" id="KW-0675">Receptor</keyword>
<dbReference type="FunFam" id="3.30.450.20:FF:000099">
    <property type="entry name" value="Sensory box sensor histidine kinase"/>
    <property type="match status" value="1"/>
</dbReference>
<dbReference type="STRING" id="1219043.SCH01S_15_00530"/>
<reference evidence="19 20" key="1">
    <citation type="submission" date="2015-04" db="EMBL/GenBank/DDBJ databases">
        <title>Whole genome shotgun sequence of Sphingomonas changbaiensis NBRC 104936.</title>
        <authorList>
            <person name="Katano-Makiyama Y."/>
            <person name="Hosoyama A."/>
            <person name="Hashimoto M."/>
            <person name="Noguchi M."/>
            <person name="Tsuchikane K."/>
            <person name="Ohji S."/>
            <person name="Yamazoe A."/>
            <person name="Ichikawa N."/>
            <person name="Kimura A."/>
            <person name="Fujita N."/>
        </authorList>
    </citation>
    <scope>NUCLEOTIDE SEQUENCE [LARGE SCALE GENOMIC DNA]</scope>
    <source>
        <strain evidence="19 20">NBRC 104936</strain>
    </source>
</reference>
<feature type="domain" description="PAC" evidence="18">
    <location>
        <begin position="396"/>
        <end position="449"/>
    </location>
</feature>
<dbReference type="Pfam" id="PF00989">
    <property type="entry name" value="PAS"/>
    <property type="match status" value="1"/>
</dbReference>
<evidence type="ECO:0000259" key="16">
    <source>
        <dbReference type="PROSITE" id="PS50046"/>
    </source>
</evidence>
<dbReference type="InterPro" id="IPR013655">
    <property type="entry name" value="PAS_fold_3"/>
</dbReference>
<dbReference type="AlphaFoldDB" id="A0A0E9MLR1"/>
<dbReference type="GO" id="GO:0004673">
    <property type="term" value="F:protein histidine kinase activity"/>
    <property type="evidence" value="ECO:0007669"/>
    <property type="project" value="UniProtKB-EC"/>
</dbReference>
<dbReference type="InterPro" id="IPR029016">
    <property type="entry name" value="GAF-like_dom_sf"/>
</dbReference>
<dbReference type="InterPro" id="IPR000014">
    <property type="entry name" value="PAS"/>
</dbReference>
<dbReference type="SMART" id="SM00091">
    <property type="entry name" value="PAS"/>
    <property type="match status" value="2"/>
</dbReference>
<keyword evidence="14" id="KW-0843">Virulence</keyword>
<evidence type="ECO:0000256" key="12">
    <source>
        <dbReference type="ARBA" id="ARBA00022840"/>
    </source>
</evidence>
<keyword evidence="20" id="KW-1185">Reference proteome</keyword>
<dbReference type="InterPro" id="IPR001610">
    <property type="entry name" value="PAC"/>
</dbReference>
<evidence type="ECO:0000256" key="13">
    <source>
        <dbReference type="ARBA" id="ARBA00022991"/>
    </source>
</evidence>
<evidence type="ECO:0000256" key="2">
    <source>
        <dbReference type="ARBA" id="ARBA00012438"/>
    </source>
</evidence>
<dbReference type="GO" id="GO:0005524">
    <property type="term" value="F:ATP binding"/>
    <property type="evidence" value="ECO:0007669"/>
    <property type="project" value="UniProtKB-KW"/>
</dbReference>